<dbReference type="PRINTS" id="PR00039">
    <property type="entry name" value="HTHLYSR"/>
</dbReference>
<evidence type="ECO:0000313" key="6">
    <source>
        <dbReference type="EMBL" id="TCK99393.1"/>
    </source>
</evidence>
<evidence type="ECO:0000256" key="3">
    <source>
        <dbReference type="ARBA" id="ARBA00023125"/>
    </source>
</evidence>
<dbReference type="InterPro" id="IPR058163">
    <property type="entry name" value="LysR-type_TF_proteobact-type"/>
</dbReference>
<dbReference type="Gene3D" id="3.40.190.10">
    <property type="entry name" value="Periplasmic binding protein-like II"/>
    <property type="match status" value="2"/>
</dbReference>
<evidence type="ECO:0000256" key="1">
    <source>
        <dbReference type="ARBA" id="ARBA00009437"/>
    </source>
</evidence>
<dbReference type="GO" id="GO:0006351">
    <property type="term" value="P:DNA-templated transcription"/>
    <property type="evidence" value="ECO:0007669"/>
    <property type="project" value="TreeGrafter"/>
</dbReference>
<dbReference type="InterPro" id="IPR005119">
    <property type="entry name" value="LysR_subst-bd"/>
</dbReference>
<evidence type="ECO:0000256" key="4">
    <source>
        <dbReference type="ARBA" id="ARBA00023163"/>
    </source>
</evidence>
<dbReference type="SUPFAM" id="SSF53850">
    <property type="entry name" value="Periplasmic binding protein-like II"/>
    <property type="match status" value="1"/>
</dbReference>
<keyword evidence="4" id="KW-0804">Transcription</keyword>
<accession>A0A4R1N540</accession>
<name>A0A4R1N540_9RHOB</name>
<dbReference type="Pfam" id="PF00126">
    <property type="entry name" value="HTH_1"/>
    <property type="match status" value="1"/>
</dbReference>
<dbReference type="InterPro" id="IPR000847">
    <property type="entry name" value="LysR_HTH_N"/>
</dbReference>
<keyword evidence="3" id="KW-0238">DNA-binding</keyword>
<evidence type="ECO:0000256" key="2">
    <source>
        <dbReference type="ARBA" id="ARBA00023015"/>
    </source>
</evidence>
<protein>
    <submittedName>
        <fullName evidence="6">LysR family glycine cleavage system transcriptional activator</fullName>
    </submittedName>
</protein>
<dbReference type="Proteomes" id="UP000295673">
    <property type="component" value="Unassembled WGS sequence"/>
</dbReference>
<dbReference type="SUPFAM" id="SSF46785">
    <property type="entry name" value="Winged helix' DNA-binding domain"/>
    <property type="match status" value="1"/>
</dbReference>
<dbReference type="InterPro" id="IPR036388">
    <property type="entry name" value="WH-like_DNA-bd_sf"/>
</dbReference>
<organism evidence="6 7">
    <name type="scientific">Shimia isoporae</name>
    <dbReference type="NCBI Taxonomy" id="647720"/>
    <lineage>
        <taxon>Bacteria</taxon>
        <taxon>Pseudomonadati</taxon>
        <taxon>Pseudomonadota</taxon>
        <taxon>Alphaproteobacteria</taxon>
        <taxon>Rhodobacterales</taxon>
        <taxon>Roseobacteraceae</taxon>
    </lineage>
</organism>
<comment type="similarity">
    <text evidence="1">Belongs to the LysR transcriptional regulatory family.</text>
</comment>
<dbReference type="PANTHER" id="PTHR30537">
    <property type="entry name" value="HTH-TYPE TRANSCRIPTIONAL REGULATOR"/>
    <property type="match status" value="1"/>
</dbReference>
<comment type="caution">
    <text evidence="6">The sequence shown here is derived from an EMBL/GenBank/DDBJ whole genome shotgun (WGS) entry which is preliminary data.</text>
</comment>
<keyword evidence="2" id="KW-0805">Transcription regulation</keyword>
<evidence type="ECO:0000259" key="5">
    <source>
        <dbReference type="PROSITE" id="PS50931"/>
    </source>
</evidence>
<proteinExistence type="inferred from homology"/>
<dbReference type="InterPro" id="IPR036390">
    <property type="entry name" value="WH_DNA-bd_sf"/>
</dbReference>
<dbReference type="GO" id="GO:0003700">
    <property type="term" value="F:DNA-binding transcription factor activity"/>
    <property type="evidence" value="ECO:0007669"/>
    <property type="project" value="InterPro"/>
</dbReference>
<sequence>MLCGMAGRIPSLNWLKVFEAAARTESFARAAEQLNMSAAAVSQQVKSLEERLGAPLFVRQAHSVKLTEAGRAYLAPVQQSLMTLEEATEGLFGKSREQGLYVHCVLIFAHGVLSRGLPEFEAAHPGLSVVLSTGNSAVDFQQGFSDLKIIFGNPHAYGAESDRIMGEWLFPVAAPEIADKISQPGDLLDWPLIEVGTHRSGWRQMLEEVKVMPGAGKMVYADSTVMAMAMARAGRGIALARAPASDAEMRGAGLVTCLDGARVRGSQTYHLVYDDLRALRPPARRFRDWLLEWVRQQGWD</sequence>
<dbReference type="Pfam" id="PF03466">
    <property type="entry name" value="LysR_substrate"/>
    <property type="match status" value="1"/>
</dbReference>
<dbReference type="Gene3D" id="1.10.10.10">
    <property type="entry name" value="Winged helix-like DNA-binding domain superfamily/Winged helix DNA-binding domain"/>
    <property type="match status" value="1"/>
</dbReference>
<dbReference type="PANTHER" id="PTHR30537:SF79">
    <property type="entry name" value="TRANSCRIPTIONAL REGULATOR-RELATED"/>
    <property type="match status" value="1"/>
</dbReference>
<keyword evidence="7" id="KW-1185">Reference proteome</keyword>
<feature type="domain" description="HTH lysR-type" evidence="5">
    <location>
        <begin position="10"/>
        <end position="67"/>
    </location>
</feature>
<gene>
    <name evidence="6" type="ORF">BXY66_3895</name>
</gene>
<dbReference type="PROSITE" id="PS50931">
    <property type="entry name" value="HTH_LYSR"/>
    <property type="match status" value="1"/>
</dbReference>
<dbReference type="AlphaFoldDB" id="A0A4R1N540"/>
<reference evidence="6 7" key="1">
    <citation type="submission" date="2019-03" db="EMBL/GenBank/DDBJ databases">
        <title>Genomic Encyclopedia of Archaeal and Bacterial Type Strains, Phase II (KMG-II): from individual species to whole genera.</title>
        <authorList>
            <person name="Goeker M."/>
        </authorList>
    </citation>
    <scope>NUCLEOTIDE SEQUENCE [LARGE SCALE GENOMIC DNA]</scope>
    <source>
        <strain evidence="6 7">DSM 26433</strain>
    </source>
</reference>
<evidence type="ECO:0000313" key="7">
    <source>
        <dbReference type="Proteomes" id="UP000295673"/>
    </source>
</evidence>
<dbReference type="GO" id="GO:0043565">
    <property type="term" value="F:sequence-specific DNA binding"/>
    <property type="evidence" value="ECO:0007669"/>
    <property type="project" value="TreeGrafter"/>
</dbReference>
<dbReference type="EMBL" id="SMGR01000005">
    <property type="protein sequence ID" value="TCK99393.1"/>
    <property type="molecule type" value="Genomic_DNA"/>
</dbReference>
<dbReference type="FunFam" id="1.10.10.10:FF:000001">
    <property type="entry name" value="LysR family transcriptional regulator"/>
    <property type="match status" value="1"/>
</dbReference>